<keyword evidence="1" id="KW-0143">Chaperone</keyword>
<accession>A0A9Q0R8W8</accession>
<dbReference type="Pfam" id="PF05348">
    <property type="entry name" value="UMP1"/>
    <property type="match status" value="1"/>
</dbReference>
<organism evidence="3 4">
    <name type="scientific">Anaeramoeba ignava</name>
    <name type="common">Anaerobic marine amoeba</name>
    <dbReference type="NCBI Taxonomy" id="1746090"/>
    <lineage>
        <taxon>Eukaryota</taxon>
        <taxon>Metamonada</taxon>
        <taxon>Anaeramoebidae</taxon>
        <taxon>Anaeramoeba</taxon>
    </lineage>
</organism>
<name>A0A9Q0R8W8_ANAIG</name>
<comment type="similarity">
    <text evidence="2">Belongs to the POMP/UMP1 family.</text>
</comment>
<sequence>MEIKQENLPLNNGERYFKENSIQNKPKNNIIVHPVQIIEKNNEIFEKRANYQIAKNTFGEHMIMRFMIEEQFFSEPMRLPGLSSSFIGLETILGKDDSISLNDYLNSGFESPEESLDLHQTMEKKLGLFN</sequence>
<dbReference type="GO" id="GO:0005634">
    <property type="term" value="C:nucleus"/>
    <property type="evidence" value="ECO:0007669"/>
    <property type="project" value="TreeGrafter"/>
</dbReference>
<keyword evidence="3" id="KW-0647">Proteasome</keyword>
<proteinExistence type="inferred from homology"/>
<comment type="caution">
    <text evidence="3">The sequence shown here is derived from an EMBL/GenBank/DDBJ whole genome shotgun (WGS) entry which is preliminary data.</text>
</comment>
<gene>
    <name evidence="3" type="ORF">M0811_10313</name>
</gene>
<dbReference type="GO" id="GO:0005737">
    <property type="term" value="C:cytoplasm"/>
    <property type="evidence" value="ECO:0007669"/>
    <property type="project" value="TreeGrafter"/>
</dbReference>
<dbReference type="GO" id="GO:0000502">
    <property type="term" value="C:proteasome complex"/>
    <property type="evidence" value="ECO:0007669"/>
    <property type="project" value="UniProtKB-KW"/>
</dbReference>
<dbReference type="EMBL" id="JAPDFW010000088">
    <property type="protein sequence ID" value="KAJ5071469.1"/>
    <property type="molecule type" value="Genomic_DNA"/>
</dbReference>
<evidence type="ECO:0000313" key="3">
    <source>
        <dbReference type="EMBL" id="KAJ5071469.1"/>
    </source>
</evidence>
<dbReference type="GO" id="GO:0043248">
    <property type="term" value="P:proteasome assembly"/>
    <property type="evidence" value="ECO:0007669"/>
    <property type="project" value="InterPro"/>
</dbReference>
<dbReference type="PANTHER" id="PTHR12828:SF3">
    <property type="entry name" value="PROTEASOME MATURATION PROTEIN"/>
    <property type="match status" value="1"/>
</dbReference>
<dbReference type="OMA" id="THHAMEV"/>
<reference evidence="3" key="1">
    <citation type="submission" date="2022-10" db="EMBL/GenBank/DDBJ databases">
        <title>Novel sulphate-reducing endosymbionts in the free-living metamonad Anaeramoeba.</title>
        <authorList>
            <person name="Jerlstrom-Hultqvist J."/>
            <person name="Cepicka I."/>
            <person name="Gallot-Lavallee L."/>
            <person name="Salas-Leiva D."/>
            <person name="Curtis B.A."/>
            <person name="Zahonova K."/>
            <person name="Pipaliya S."/>
            <person name="Dacks J."/>
            <person name="Roger A.J."/>
        </authorList>
    </citation>
    <scope>NUCLEOTIDE SEQUENCE</scope>
    <source>
        <strain evidence="3">BMAN</strain>
    </source>
</reference>
<dbReference type="Proteomes" id="UP001149090">
    <property type="component" value="Unassembled WGS sequence"/>
</dbReference>
<keyword evidence="4" id="KW-1185">Reference proteome</keyword>
<dbReference type="PANTHER" id="PTHR12828">
    <property type="entry name" value="PROTEASOME MATURATION PROTEIN UMP1"/>
    <property type="match status" value="1"/>
</dbReference>
<dbReference type="OrthoDB" id="15001at2759"/>
<evidence type="ECO:0000256" key="1">
    <source>
        <dbReference type="ARBA" id="ARBA00023186"/>
    </source>
</evidence>
<evidence type="ECO:0000256" key="2">
    <source>
        <dbReference type="ARBA" id="ARBA00043974"/>
    </source>
</evidence>
<dbReference type="AlphaFoldDB" id="A0A9Q0R8W8"/>
<dbReference type="InterPro" id="IPR008012">
    <property type="entry name" value="Ump1"/>
</dbReference>
<evidence type="ECO:0000313" key="4">
    <source>
        <dbReference type="Proteomes" id="UP001149090"/>
    </source>
</evidence>
<protein>
    <submittedName>
        <fullName evidence="3">Proteasome maturation protein ump1</fullName>
    </submittedName>
</protein>